<dbReference type="OrthoDB" id="4159095at2"/>
<evidence type="ECO:0000256" key="1">
    <source>
        <dbReference type="SAM" id="MobiDB-lite"/>
    </source>
</evidence>
<comment type="caution">
    <text evidence="2">The sequence shown here is derived from an EMBL/GenBank/DDBJ whole genome shotgun (WGS) entry which is preliminary data.</text>
</comment>
<accession>A0A1J4NMY8</accession>
<sequence>MHGNPYPVPTEPGDFLPVRIGAWQNGYDAGISRPPTTPPTPLVRSPDYAEAWAQGAEAGNADGRLDGWRWAYFDRGPRPDADGGAEVPYGPRDSGETGQAESADYAQSWPCVGEPPLRVVLAHFAPGSEDANGLTGRLLARACADKGVTRLYLPVGLSESAPGSAPETGPETAPGSTPASQPADDPLADAGHWHGAVSESLAEAGEEAFRWVTSSRVPRRVGLLRYEPAAEHHFFDLLPWRTAL</sequence>
<feature type="region of interest" description="Disordered" evidence="1">
    <location>
        <begin position="79"/>
        <end position="105"/>
    </location>
</feature>
<keyword evidence="3" id="KW-1185">Reference proteome</keyword>
<evidence type="ECO:0000313" key="2">
    <source>
        <dbReference type="EMBL" id="OIJ63711.1"/>
    </source>
</evidence>
<dbReference type="AlphaFoldDB" id="A0A1J4NMY8"/>
<dbReference type="STRING" id="1428628.WN71_033445"/>
<gene>
    <name evidence="2" type="ORF">WN71_033445</name>
</gene>
<dbReference type="RefSeq" id="WP_046592914.1">
    <property type="nucleotide sequence ID" value="NZ_LAVA02000097.1"/>
</dbReference>
<organism evidence="2 3">
    <name type="scientific">Streptomyces mangrovisoli</name>
    <dbReference type="NCBI Taxonomy" id="1428628"/>
    <lineage>
        <taxon>Bacteria</taxon>
        <taxon>Bacillati</taxon>
        <taxon>Actinomycetota</taxon>
        <taxon>Actinomycetes</taxon>
        <taxon>Kitasatosporales</taxon>
        <taxon>Streptomycetaceae</taxon>
        <taxon>Streptomyces</taxon>
    </lineage>
</organism>
<evidence type="ECO:0000313" key="3">
    <source>
        <dbReference type="Proteomes" id="UP000034196"/>
    </source>
</evidence>
<dbReference type="Proteomes" id="UP000034196">
    <property type="component" value="Unassembled WGS sequence"/>
</dbReference>
<proteinExistence type="predicted"/>
<protein>
    <submittedName>
        <fullName evidence="2">Uncharacterized protein</fullName>
    </submittedName>
</protein>
<dbReference type="EMBL" id="LAVA02000097">
    <property type="protein sequence ID" value="OIJ63711.1"/>
    <property type="molecule type" value="Genomic_DNA"/>
</dbReference>
<reference evidence="2" key="1">
    <citation type="submission" date="2016-10" db="EMBL/GenBank/DDBJ databases">
        <title>Genome sequence of Streptomyces mangrovisoli MUSC 149.</title>
        <authorList>
            <person name="Lee L.-H."/>
            <person name="Ser H.-L."/>
        </authorList>
    </citation>
    <scope>NUCLEOTIDE SEQUENCE [LARGE SCALE GENOMIC DNA]</scope>
    <source>
        <strain evidence="2">MUSC 149</strain>
    </source>
</reference>
<name>A0A1J4NMY8_9ACTN</name>
<feature type="region of interest" description="Disordered" evidence="1">
    <location>
        <begin position="158"/>
        <end position="191"/>
    </location>
</feature>